<organism evidence="2 3">
    <name type="scientific">Gigaspora rosea</name>
    <dbReference type="NCBI Taxonomy" id="44941"/>
    <lineage>
        <taxon>Eukaryota</taxon>
        <taxon>Fungi</taxon>
        <taxon>Fungi incertae sedis</taxon>
        <taxon>Mucoromycota</taxon>
        <taxon>Glomeromycotina</taxon>
        <taxon>Glomeromycetes</taxon>
        <taxon>Diversisporales</taxon>
        <taxon>Gigasporaceae</taxon>
        <taxon>Gigaspora</taxon>
    </lineage>
</organism>
<sequence length="186" mass="21553">MIVKPVFILFDLTMDILFVIKNGKDVTWLYIPSITILIVPLVFNMVVATMLITHELRKNRSFIKWFNEYKSVISIFTICSGADISLLEFLMSRFAGFEIFNAPFSNFTINWIYWGTVINTLIEEIPQLIVQILYFKYTVKYEAIPFLTLLTGSIALLNNIIFKLFKCFSNNQPFSSKNKVDGFTIV</sequence>
<dbReference type="EMBL" id="QKWP01000744">
    <property type="protein sequence ID" value="RIB15439.1"/>
    <property type="molecule type" value="Genomic_DNA"/>
</dbReference>
<protein>
    <submittedName>
        <fullName evidence="2">Uncharacterized protein</fullName>
    </submittedName>
</protein>
<gene>
    <name evidence="2" type="ORF">C2G38_2093222</name>
</gene>
<proteinExistence type="predicted"/>
<comment type="caution">
    <text evidence="2">The sequence shown here is derived from an EMBL/GenBank/DDBJ whole genome shotgun (WGS) entry which is preliminary data.</text>
</comment>
<evidence type="ECO:0000256" key="1">
    <source>
        <dbReference type="SAM" id="Phobius"/>
    </source>
</evidence>
<keyword evidence="1" id="KW-0812">Transmembrane</keyword>
<dbReference type="Proteomes" id="UP000266673">
    <property type="component" value="Unassembled WGS sequence"/>
</dbReference>
<feature type="non-terminal residue" evidence="2">
    <location>
        <position position="186"/>
    </location>
</feature>
<feature type="transmembrane region" description="Helical" evidence="1">
    <location>
        <begin position="146"/>
        <end position="165"/>
    </location>
</feature>
<reference evidence="2 3" key="1">
    <citation type="submission" date="2018-06" db="EMBL/GenBank/DDBJ databases">
        <title>Comparative genomics reveals the genomic features of Rhizophagus irregularis, R. cerebriforme, R. diaphanum and Gigaspora rosea, and their symbiotic lifestyle signature.</title>
        <authorList>
            <person name="Morin E."/>
            <person name="San Clemente H."/>
            <person name="Chen E.C.H."/>
            <person name="De La Providencia I."/>
            <person name="Hainaut M."/>
            <person name="Kuo A."/>
            <person name="Kohler A."/>
            <person name="Murat C."/>
            <person name="Tang N."/>
            <person name="Roy S."/>
            <person name="Loubradou J."/>
            <person name="Henrissat B."/>
            <person name="Grigoriev I.V."/>
            <person name="Corradi N."/>
            <person name="Roux C."/>
            <person name="Martin F.M."/>
        </authorList>
    </citation>
    <scope>NUCLEOTIDE SEQUENCE [LARGE SCALE GENOMIC DNA]</scope>
    <source>
        <strain evidence="2 3">DAOM 194757</strain>
    </source>
</reference>
<feature type="transmembrane region" description="Helical" evidence="1">
    <location>
        <begin position="72"/>
        <end position="91"/>
    </location>
</feature>
<feature type="transmembrane region" description="Helical" evidence="1">
    <location>
        <begin position="28"/>
        <end position="52"/>
    </location>
</feature>
<keyword evidence="1" id="KW-0472">Membrane</keyword>
<dbReference type="OrthoDB" id="2403414at2759"/>
<dbReference type="AlphaFoldDB" id="A0A397V3C4"/>
<keyword evidence="1" id="KW-1133">Transmembrane helix</keyword>
<keyword evidence="3" id="KW-1185">Reference proteome</keyword>
<evidence type="ECO:0000313" key="3">
    <source>
        <dbReference type="Proteomes" id="UP000266673"/>
    </source>
</evidence>
<name>A0A397V3C4_9GLOM</name>
<evidence type="ECO:0000313" key="2">
    <source>
        <dbReference type="EMBL" id="RIB15439.1"/>
    </source>
</evidence>
<accession>A0A397V3C4</accession>